<dbReference type="GO" id="GO:0003677">
    <property type="term" value="F:DNA binding"/>
    <property type="evidence" value="ECO:0007669"/>
    <property type="project" value="InterPro"/>
</dbReference>
<dbReference type="WBParaSite" id="PTRK_0000447800.1">
    <property type="protein sequence ID" value="PTRK_0000447800.1"/>
    <property type="gene ID" value="PTRK_0000447800"/>
</dbReference>
<dbReference type="PANTHER" id="PTHR11472:SF47">
    <property type="entry name" value="FANCONI ANEMIA GROUP J PROTEIN"/>
    <property type="match status" value="1"/>
</dbReference>
<name>A0A0N4ZAK0_PARTI</name>
<comment type="catalytic activity">
    <reaction evidence="17">
        <text>ATP + H2O = ADP + phosphate + H(+)</text>
        <dbReference type="Rhea" id="RHEA:13065"/>
        <dbReference type="ChEBI" id="CHEBI:15377"/>
        <dbReference type="ChEBI" id="CHEBI:15378"/>
        <dbReference type="ChEBI" id="CHEBI:30616"/>
        <dbReference type="ChEBI" id="CHEBI:43474"/>
        <dbReference type="ChEBI" id="CHEBI:456216"/>
        <dbReference type="EC" id="5.6.2.3"/>
    </reaction>
</comment>
<dbReference type="GO" id="GO:0006289">
    <property type="term" value="P:nucleotide-excision repair"/>
    <property type="evidence" value="ECO:0007669"/>
    <property type="project" value="TreeGrafter"/>
</dbReference>
<dbReference type="SUPFAM" id="SSF52540">
    <property type="entry name" value="P-loop containing nucleoside triphosphate hydrolases"/>
    <property type="match status" value="2"/>
</dbReference>
<dbReference type="InterPro" id="IPR045028">
    <property type="entry name" value="DinG/Rad3-like"/>
</dbReference>
<evidence type="ECO:0000313" key="20">
    <source>
        <dbReference type="Proteomes" id="UP000038045"/>
    </source>
</evidence>
<evidence type="ECO:0000256" key="2">
    <source>
        <dbReference type="ARBA" id="ARBA00004123"/>
    </source>
</evidence>
<dbReference type="GO" id="GO:0051539">
    <property type="term" value="F:4 iron, 4 sulfur cluster binding"/>
    <property type="evidence" value="ECO:0007669"/>
    <property type="project" value="UniProtKB-KW"/>
</dbReference>
<organism evidence="20 21">
    <name type="scientific">Parastrongyloides trichosuri</name>
    <name type="common">Possum-specific nematode worm</name>
    <dbReference type="NCBI Taxonomy" id="131310"/>
    <lineage>
        <taxon>Eukaryota</taxon>
        <taxon>Metazoa</taxon>
        <taxon>Ecdysozoa</taxon>
        <taxon>Nematoda</taxon>
        <taxon>Chromadorea</taxon>
        <taxon>Rhabditida</taxon>
        <taxon>Tylenchina</taxon>
        <taxon>Panagrolaimomorpha</taxon>
        <taxon>Strongyloidoidea</taxon>
        <taxon>Strongyloididae</taxon>
        <taxon>Parastrongyloides</taxon>
    </lineage>
</organism>
<evidence type="ECO:0000313" key="21">
    <source>
        <dbReference type="WBParaSite" id="PTRK_0000447800.1"/>
    </source>
</evidence>
<dbReference type="CDD" id="cd18788">
    <property type="entry name" value="SF2_C_XPD"/>
    <property type="match status" value="1"/>
</dbReference>
<dbReference type="SMART" id="SM00491">
    <property type="entry name" value="HELICc2"/>
    <property type="match status" value="1"/>
</dbReference>
<keyword evidence="8" id="KW-0378">Hydrolase</keyword>
<dbReference type="Pfam" id="PF06733">
    <property type="entry name" value="DEAD_2"/>
    <property type="match status" value="1"/>
</dbReference>
<dbReference type="Pfam" id="PF13307">
    <property type="entry name" value="Helicase_C_2"/>
    <property type="match status" value="1"/>
</dbReference>
<comment type="cofactor">
    <cofactor evidence="1">
        <name>[4Fe-4S] cluster</name>
        <dbReference type="ChEBI" id="CHEBI:49883"/>
    </cofactor>
</comment>
<evidence type="ECO:0000256" key="18">
    <source>
        <dbReference type="ARBA" id="ARBA00082714"/>
    </source>
</evidence>
<keyword evidence="10" id="KW-0067">ATP-binding</keyword>
<evidence type="ECO:0000256" key="1">
    <source>
        <dbReference type="ARBA" id="ARBA00001966"/>
    </source>
</evidence>
<evidence type="ECO:0000256" key="15">
    <source>
        <dbReference type="ARBA" id="ARBA00023242"/>
    </source>
</evidence>
<keyword evidence="9" id="KW-0347">Helicase</keyword>
<dbReference type="InterPro" id="IPR006554">
    <property type="entry name" value="Helicase-like_DEXD_c2"/>
</dbReference>
<evidence type="ECO:0000256" key="7">
    <source>
        <dbReference type="ARBA" id="ARBA00022763"/>
    </source>
</evidence>
<dbReference type="InterPro" id="IPR027417">
    <property type="entry name" value="P-loop_NTPase"/>
</dbReference>
<dbReference type="PROSITE" id="PS00690">
    <property type="entry name" value="DEAH_ATP_HELICASE"/>
    <property type="match status" value="1"/>
</dbReference>
<evidence type="ECO:0000256" key="13">
    <source>
        <dbReference type="ARBA" id="ARBA00023204"/>
    </source>
</evidence>
<evidence type="ECO:0000256" key="3">
    <source>
        <dbReference type="ARBA" id="ARBA00008792"/>
    </source>
</evidence>
<accession>A0A0N4ZAK0</accession>
<dbReference type="GO" id="GO:0046872">
    <property type="term" value="F:metal ion binding"/>
    <property type="evidence" value="ECO:0007669"/>
    <property type="project" value="UniProtKB-KW"/>
</dbReference>
<dbReference type="AlphaFoldDB" id="A0A0N4ZAK0"/>
<comment type="subcellular location">
    <subcellularLocation>
        <location evidence="2">Nucleus</location>
    </subcellularLocation>
</comment>
<dbReference type="InterPro" id="IPR014013">
    <property type="entry name" value="Helic_SF1/SF2_ATP-bd_DinG/Rad3"/>
</dbReference>
<keyword evidence="13" id="KW-0234">DNA repair</keyword>
<dbReference type="FunFam" id="3.40.50.300:FF:000731">
    <property type="entry name" value="Fanconi anemia group J protein homolog"/>
    <property type="match status" value="1"/>
</dbReference>
<reference evidence="21" key="1">
    <citation type="submission" date="2017-02" db="UniProtKB">
        <authorList>
            <consortium name="WormBaseParasite"/>
        </authorList>
    </citation>
    <scope>IDENTIFICATION</scope>
</reference>
<evidence type="ECO:0000256" key="10">
    <source>
        <dbReference type="ARBA" id="ARBA00022840"/>
    </source>
</evidence>
<evidence type="ECO:0000256" key="17">
    <source>
        <dbReference type="ARBA" id="ARBA00048954"/>
    </source>
</evidence>
<dbReference type="GO" id="GO:0005524">
    <property type="term" value="F:ATP binding"/>
    <property type="evidence" value="ECO:0007669"/>
    <property type="project" value="UniProtKB-KW"/>
</dbReference>
<dbReference type="GO" id="GO:0043139">
    <property type="term" value="F:5'-3' DNA helicase activity"/>
    <property type="evidence" value="ECO:0007669"/>
    <property type="project" value="UniProtKB-EC"/>
</dbReference>
<keyword evidence="14" id="KW-0413">Isomerase</keyword>
<proteinExistence type="inferred from homology"/>
<dbReference type="InterPro" id="IPR006555">
    <property type="entry name" value="ATP-dep_Helicase_C"/>
</dbReference>
<evidence type="ECO:0000256" key="5">
    <source>
        <dbReference type="ARBA" id="ARBA00022723"/>
    </source>
</evidence>
<dbReference type="Gene3D" id="3.40.50.300">
    <property type="entry name" value="P-loop containing nucleotide triphosphate hydrolases"/>
    <property type="match status" value="3"/>
</dbReference>
<evidence type="ECO:0000256" key="6">
    <source>
        <dbReference type="ARBA" id="ARBA00022741"/>
    </source>
</evidence>
<protein>
    <recommendedName>
        <fullName evidence="16">DNA 5'-3' helicase</fullName>
        <ecNumber evidence="16">5.6.2.3</ecNumber>
    </recommendedName>
    <alternativeName>
        <fullName evidence="18">DNA 5'-3' helicase FANCJ</fullName>
    </alternativeName>
</protein>
<keyword evidence="6" id="KW-0547">Nucleotide-binding</keyword>
<keyword evidence="5" id="KW-0479">Metal-binding</keyword>
<dbReference type="InterPro" id="IPR002464">
    <property type="entry name" value="DNA/RNA_helicase_DEAH_CS"/>
</dbReference>
<evidence type="ECO:0000256" key="12">
    <source>
        <dbReference type="ARBA" id="ARBA00023014"/>
    </source>
</evidence>
<dbReference type="PANTHER" id="PTHR11472">
    <property type="entry name" value="DNA REPAIR DEAD HELICASE RAD3/XP-D SUBFAMILY MEMBER"/>
    <property type="match status" value="1"/>
</dbReference>
<dbReference type="SMART" id="SM00488">
    <property type="entry name" value="DEXDc2"/>
    <property type="match status" value="1"/>
</dbReference>
<keyword evidence="20" id="KW-1185">Reference proteome</keyword>
<keyword evidence="4" id="KW-0004">4Fe-4S</keyword>
<dbReference type="EC" id="5.6.2.3" evidence="16"/>
<dbReference type="GO" id="GO:0005634">
    <property type="term" value="C:nucleus"/>
    <property type="evidence" value="ECO:0007669"/>
    <property type="project" value="UniProtKB-SubCell"/>
</dbReference>
<evidence type="ECO:0000256" key="4">
    <source>
        <dbReference type="ARBA" id="ARBA00022485"/>
    </source>
</evidence>
<dbReference type="GO" id="GO:1990918">
    <property type="term" value="P:double-strand break repair involved in meiotic recombination"/>
    <property type="evidence" value="ECO:0007669"/>
    <property type="project" value="TreeGrafter"/>
</dbReference>
<evidence type="ECO:0000259" key="19">
    <source>
        <dbReference type="PROSITE" id="PS51193"/>
    </source>
</evidence>
<evidence type="ECO:0000256" key="16">
    <source>
        <dbReference type="ARBA" id="ARBA00044969"/>
    </source>
</evidence>
<evidence type="ECO:0000256" key="11">
    <source>
        <dbReference type="ARBA" id="ARBA00023004"/>
    </source>
</evidence>
<keyword evidence="7" id="KW-0227">DNA damage</keyword>
<dbReference type="Proteomes" id="UP000038045">
    <property type="component" value="Unplaced"/>
</dbReference>
<keyword evidence="12" id="KW-0411">Iron-sulfur</keyword>
<keyword evidence="15" id="KW-0539">Nucleus</keyword>
<feature type="domain" description="Helicase ATP-binding" evidence="19">
    <location>
        <begin position="51"/>
        <end position="447"/>
    </location>
</feature>
<dbReference type="STRING" id="131310.A0A0N4ZAK0"/>
<dbReference type="InterPro" id="IPR010614">
    <property type="entry name" value="RAD3-like_helicase_DEAD"/>
</dbReference>
<sequence length="975" mass="111620">MYKSKIAAGREVNQTSIKAFTDSKKKRAQKRHRISIRVEAEECQDFMFHDVKVKFPGKFTPYQSQRLIIHKNIFSFNRGLNVLIESPTGSGKTIALLSSSLAWLADYNRKGILARNTCLKHMNGSRSESKEKEIKTEDIFEGKDEVGTKNETLSLFKSLSSEIFSPINIPKKRSKSLGVVKKEVVKEKLSRKNSFPTTLDVIEENLSLEKNESGSNSNKITRESTTEEIKCTCLNKVKIYYATRTHKQIAQVVKEFKRLPYGHDTDIKHTILSSRENCCINKVVKNSGKDITGQCKELNSGKSKGLCNYKQKLSKIYTGKPYELRNDLISNDTPVWDLEEIVDFGDATGVCPYYATSSILKIDADLIFCPFNYLIDPVIRRSTKTSFKNAIVILDEAHNVEDVCRSTSSFEFSEKEVILSLNDVFNKIERISSPENYVLHMKAIPDASIRLSEYRDKLNSIFNFFKNFLQWFRSFSVDVLKLPEVSDEQRKVYQTRDIYKTLGEYKLDHYIRNDSALKELSDVFNDLTKDLGETAEANEGKEASKKISEALDHFRPYALTITCLEKFIYFATFMKKSPAAYRLFYSITKSLVELDMFTFNYQHNVRFADTDSLYVSEHQIVDDSLALNVGENSIAGEPYKVIKEKCVVKLNLWCMDPGLCFRDAFHDTLSVVLASGTLAPIDTFTSELGMEFKQIGIGKQIIPKEQIFASIVPAGRHNRQIICTKKELDAVPDNNKSVSVLDELAYLIYDVCTVVEKGVLVFVSNYSFMGSLEKALTNLGLMKKLRQIKHVCKEPRKTSEMDKVLDDYKRAIKHPEKYSSTCTGAIMLAVFRGKISEGIDFPDDMARCVISVGIPFPSIGDPQVNEKKKYNFMHHTKKNLLSGDQWYKIQGYRALNQALGRCLRHRNDWGVILLVDYRFFEMQKNKHPELNKISNWVIENCRSFKNYNELKNGIKQFTRERVIADSNKENSTNNF</sequence>
<dbReference type="GO" id="GO:0016818">
    <property type="term" value="F:hydrolase activity, acting on acid anhydrides, in phosphorus-containing anhydrides"/>
    <property type="evidence" value="ECO:0007669"/>
    <property type="project" value="InterPro"/>
</dbReference>
<dbReference type="PROSITE" id="PS51193">
    <property type="entry name" value="HELICASE_ATP_BIND_2"/>
    <property type="match status" value="1"/>
</dbReference>
<comment type="similarity">
    <text evidence="3">Belongs to the DEAD box helicase family. DEAH subfamily.</text>
</comment>
<keyword evidence="11" id="KW-0408">Iron</keyword>
<evidence type="ECO:0000256" key="14">
    <source>
        <dbReference type="ARBA" id="ARBA00023235"/>
    </source>
</evidence>
<evidence type="ECO:0000256" key="8">
    <source>
        <dbReference type="ARBA" id="ARBA00022801"/>
    </source>
</evidence>
<evidence type="ECO:0000256" key="9">
    <source>
        <dbReference type="ARBA" id="ARBA00022806"/>
    </source>
</evidence>